<dbReference type="RefSeq" id="WP_236719372.1">
    <property type="nucleotide sequence ID" value="NZ_FWYE01000002.1"/>
</dbReference>
<dbReference type="AlphaFoldDB" id="A0A8G2FWQ9"/>
<accession>A0A8G2FWQ9</accession>
<dbReference type="InterPro" id="IPR036520">
    <property type="entry name" value="UPF0759_sf"/>
</dbReference>
<proteinExistence type="predicted"/>
<dbReference type="EMBL" id="FWYE01000002">
    <property type="protein sequence ID" value="SMD30843.1"/>
    <property type="molecule type" value="Genomic_DNA"/>
</dbReference>
<sequence>MIYIGCSGWFYLHWYKKFYPGDLKKSQWFKYYTSKFNTVEINSTFYRMPDERTFKNYYRNSPENFVYSVKMNKLVTHINKLNDSAELINSFIKNVSILKEKLKCVLYQMPPSFKRSDENIKNIIENIPGGSFIEFRSRSWDLKSINDIINSGIHVVSVSSKKMPFNLYDDKILYLRFHGDENGYMTDYSDRLDYFAELILENNFDESYIYFNNDYNGLAPKNALRLIEILNSK</sequence>
<organism evidence="1 2">
    <name type="scientific">Picrophilus torridus (strain ATCC 700027 / DSM 9790 / JCM 10055 / NBRC 100828 / KAW 2/3)</name>
    <dbReference type="NCBI Taxonomy" id="1122961"/>
    <lineage>
        <taxon>Archaea</taxon>
        <taxon>Methanobacteriati</taxon>
        <taxon>Thermoplasmatota</taxon>
        <taxon>Thermoplasmata</taxon>
        <taxon>Thermoplasmatales</taxon>
        <taxon>Picrophilaceae</taxon>
        <taxon>Picrophilus</taxon>
    </lineage>
</organism>
<comment type="caution">
    <text evidence="1">The sequence shown here is derived from an EMBL/GenBank/DDBJ whole genome shotgun (WGS) entry which is preliminary data.</text>
</comment>
<dbReference type="PANTHER" id="PTHR30348:SF4">
    <property type="entry name" value="DUF72 DOMAIN-CONTAINING PROTEIN"/>
    <property type="match status" value="1"/>
</dbReference>
<protein>
    <submittedName>
        <fullName evidence="1">Uncharacterized conserved protein YecE, DUF72 family</fullName>
    </submittedName>
</protein>
<evidence type="ECO:0000313" key="1">
    <source>
        <dbReference type="EMBL" id="SMD30843.1"/>
    </source>
</evidence>
<dbReference type="SUPFAM" id="SSF117396">
    <property type="entry name" value="TM1631-like"/>
    <property type="match status" value="1"/>
</dbReference>
<keyword evidence="2" id="KW-1185">Reference proteome</keyword>
<dbReference type="Pfam" id="PF01904">
    <property type="entry name" value="DUF72"/>
    <property type="match status" value="1"/>
</dbReference>
<dbReference type="Gene3D" id="3.20.20.410">
    <property type="entry name" value="Protein of unknown function UPF0759"/>
    <property type="match status" value="1"/>
</dbReference>
<evidence type="ECO:0000313" key="2">
    <source>
        <dbReference type="Proteomes" id="UP000192315"/>
    </source>
</evidence>
<dbReference type="Proteomes" id="UP000192315">
    <property type="component" value="Unassembled WGS sequence"/>
</dbReference>
<gene>
    <name evidence="1" type="ORF">SAMN02745355_0757</name>
</gene>
<dbReference type="PANTHER" id="PTHR30348">
    <property type="entry name" value="UNCHARACTERIZED PROTEIN YECE"/>
    <property type="match status" value="1"/>
</dbReference>
<dbReference type="InterPro" id="IPR002763">
    <property type="entry name" value="DUF72"/>
</dbReference>
<reference evidence="1 2" key="1">
    <citation type="submission" date="2017-04" db="EMBL/GenBank/DDBJ databases">
        <authorList>
            <person name="Varghese N."/>
            <person name="Submissions S."/>
        </authorList>
    </citation>
    <scope>NUCLEOTIDE SEQUENCE [LARGE SCALE GENOMIC DNA]</scope>
    <source>
        <strain evidence="1 2">DSM 9789</strain>
    </source>
</reference>
<name>A0A8G2FWQ9_PICTO</name>